<dbReference type="PROSITE" id="PS50846">
    <property type="entry name" value="HMA_2"/>
    <property type="match status" value="1"/>
</dbReference>
<evidence type="ECO:0000313" key="10">
    <source>
        <dbReference type="Proteomes" id="UP000076837"/>
    </source>
</evidence>
<dbReference type="PROSITE" id="PS00154">
    <property type="entry name" value="ATPASE_E1_E2"/>
    <property type="match status" value="1"/>
</dbReference>
<keyword evidence="4 7" id="KW-1133">Transmembrane helix</keyword>
<dbReference type="GO" id="GO:0046872">
    <property type="term" value="F:metal ion binding"/>
    <property type="evidence" value="ECO:0007669"/>
    <property type="project" value="UniProtKB-KW"/>
</dbReference>
<dbReference type="GO" id="GO:0016020">
    <property type="term" value="C:membrane"/>
    <property type="evidence" value="ECO:0007669"/>
    <property type="project" value="UniProtKB-SubCell"/>
</dbReference>
<evidence type="ECO:0000259" key="8">
    <source>
        <dbReference type="PROSITE" id="PS50846"/>
    </source>
</evidence>
<evidence type="ECO:0000256" key="4">
    <source>
        <dbReference type="ARBA" id="ARBA00022989"/>
    </source>
</evidence>
<dbReference type="Pfam" id="PF00702">
    <property type="entry name" value="Hydrolase"/>
    <property type="match status" value="1"/>
</dbReference>
<dbReference type="Gene3D" id="3.40.1110.10">
    <property type="entry name" value="Calcium-transporting ATPase, cytoplasmic domain N"/>
    <property type="match status" value="1"/>
</dbReference>
<keyword evidence="5 7" id="KW-0472">Membrane</keyword>
<gene>
    <name evidence="9" type="ORF">ST47_g7712</name>
</gene>
<evidence type="ECO:0000256" key="3">
    <source>
        <dbReference type="ARBA" id="ARBA00022723"/>
    </source>
</evidence>
<dbReference type="InterPro" id="IPR036412">
    <property type="entry name" value="HAD-like_sf"/>
</dbReference>
<feature type="transmembrane region" description="Helical" evidence="7">
    <location>
        <begin position="338"/>
        <end position="356"/>
    </location>
</feature>
<dbReference type="InterPro" id="IPR006121">
    <property type="entry name" value="HMA_dom"/>
</dbReference>
<feature type="transmembrane region" description="Helical" evidence="7">
    <location>
        <begin position="408"/>
        <end position="426"/>
    </location>
</feature>
<dbReference type="PANTHER" id="PTHR46594">
    <property type="entry name" value="P-TYPE CATION-TRANSPORTING ATPASE"/>
    <property type="match status" value="1"/>
</dbReference>
<feature type="transmembrane region" description="Helical" evidence="7">
    <location>
        <begin position="555"/>
        <end position="577"/>
    </location>
</feature>
<comment type="caution">
    <text evidence="9">The sequence shown here is derived from an EMBL/GenBank/DDBJ whole genome shotgun (WGS) entry which is preliminary data.</text>
</comment>
<evidence type="ECO:0000256" key="2">
    <source>
        <dbReference type="ARBA" id="ARBA00022692"/>
    </source>
</evidence>
<dbReference type="Gene3D" id="3.30.70.100">
    <property type="match status" value="1"/>
</dbReference>
<dbReference type="InterPro" id="IPR059000">
    <property type="entry name" value="ATPase_P-type_domA"/>
</dbReference>
<keyword evidence="2 7" id="KW-0812">Transmembrane</keyword>
<dbReference type="AlphaFoldDB" id="A0A163AEA6"/>
<dbReference type="PANTHER" id="PTHR46594:SF4">
    <property type="entry name" value="P-TYPE CATION-TRANSPORTING ATPASE"/>
    <property type="match status" value="1"/>
</dbReference>
<keyword evidence="10" id="KW-1185">Reference proteome</keyword>
<accession>A0A163AEA6</accession>
<sequence length="799" mass="85076">MACGDGCCKSAQASSTPAVRISQEPTAKLTTNALEERRSASLLSCCDERSVGREEVGCGSRQNPSEISVSQSCSPSPTETTPPISKASLRETCVGGCCPKELPTAKSPLPSKTTECYSNDTGKQGCCVNDNKASTTVGALEMLPNSHEFIDIEKSGIGNQHIVLSISGMTCTSCETKLRRIMATLPYISKLRTSLILARAEFDINTSVATVEEVIRHLARTTEFKCELISDQGSSLDFVCSGDSATVAHGQWPHGVINVRSLDRNTVRVDYDADVVGARDLIENGWDRPMQLAPMRPDPSLDAGGRHVWHTGLVTLLSACLTIPVLIMAWAPLLDREIAYGSASLALATIVQVCIAEPFYLKAIKALFFSRVIEMDLLIVLSTSAAYVFSVVSFGYMVAGKPLSTDEFFETSTLLVTLIMVGRWVASLARQKAAESISIRSLQAPTAILTNRRGLDKEIDARLLQYGDNLKVAPDSQIPTDGTVVVGVSEVHESMLTGKSRLVDKHVGSPVIAGSINGSGVLTRLPGDKTIATIASMVDEAKLLEPRIQDVADTVVSFFVPVVVVLTMITFVTWVAICITVRNQSGSDATIKAITCAITVLIVSCPYDIGLAVPMVSTADVVFDKTGTLTLGRLNVVEEAGFYRNLGLSRSLLLGLLTNIKHSVSAAAALHLTGHGITPSAVLNAKAVTGKGVEGSWRGRVLRAGNSRWLGLGAHPQVQSPLSRGLTVFCFTVDGDVAAIYGLQDTLRLDAASTVSQLQWCGIAVHILSGDDDGAVQSAANQLSIPTINVRSRCSPADK</sequence>
<dbReference type="InterPro" id="IPR008250">
    <property type="entry name" value="ATPase_P-typ_transduc_dom_A_sf"/>
</dbReference>
<evidence type="ECO:0000256" key="1">
    <source>
        <dbReference type="ARBA" id="ARBA00004370"/>
    </source>
</evidence>
<dbReference type="CDD" id="cd00371">
    <property type="entry name" value="HMA"/>
    <property type="match status" value="1"/>
</dbReference>
<proteinExistence type="predicted"/>
<keyword evidence="3" id="KW-0479">Metal-binding</keyword>
<feature type="compositionally biased region" description="Low complexity" evidence="6">
    <location>
        <begin position="70"/>
        <end position="85"/>
    </location>
</feature>
<dbReference type="Gene3D" id="2.70.150.10">
    <property type="entry name" value="Calcium-transporting ATPase, cytoplasmic transduction domain A"/>
    <property type="match status" value="1"/>
</dbReference>
<dbReference type="SUPFAM" id="SSF56784">
    <property type="entry name" value="HAD-like"/>
    <property type="match status" value="1"/>
</dbReference>
<dbReference type="Pfam" id="PF00122">
    <property type="entry name" value="E1-E2_ATPase"/>
    <property type="match status" value="1"/>
</dbReference>
<dbReference type="InterPro" id="IPR036163">
    <property type="entry name" value="HMA_dom_sf"/>
</dbReference>
<feature type="domain" description="HMA" evidence="8">
    <location>
        <begin position="160"/>
        <end position="227"/>
    </location>
</feature>
<feature type="compositionally biased region" description="Polar residues" evidence="6">
    <location>
        <begin position="60"/>
        <end position="69"/>
    </location>
</feature>
<dbReference type="InterPro" id="IPR056236">
    <property type="entry name" value="HMA_PCA1"/>
</dbReference>
<dbReference type="GO" id="GO:0000166">
    <property type="term" value="F:nucleotide binding"/>
    <property type="evidence" value="ECO:0007669"/>
    <property type="project" value="InterPro"/>
</dbReference>
<dbReference type="Pfam" id="PF24534">
    <property type="entry name" value="HMA_PCA1"/>
    <property type="match status" value="1"/>
</dbReference>
<evidence type="ECO:0000256" key="6">
    <source>
        <dbReference type="SAM" id="MobiDB-lite"/>
    </source>
</evidence>
<dbReference type="InterPro" id="IPR018303">
    <property type="entry name" value="ATPase_P-typ_P_site"/>
</dbReference>
<name>A0A163AEA6_DIDRA</name>
<dbReference type="STRING" id="5454.A0A163AEA6"/>
<protein>
    <submittedName>
        <fullName evidence="9">ATP binding</fullName>
    </submittedName>
</protein>
<feature type="transmembrane region" description="Helical" evidence="7">
    <location>
        <begin position="377"/>
        <end position="396"/>
    </location>
</feature>
<feature type="transmembrane region" description="Helical" evidence="7">
    <location>
        <begin position="313"/>
        <end position="332"/>
    </location>
</feature>
<dbReference type="SUPFAM" id="SSF55008">
    <property type="entry name" value="HMA, heavy metal-associated domain"/>
    <property type="match status" value="1"/>
</dbReference>
<evidence type="ECO:0000313" key="9">
    <source>
        <dbReference type="EMBL" id="KZM21144.1"/>
    </source>
</evidence>
<reference evidence="9 10" key="1">
    <citation type="journal article" date="2016" name="Sci. Rep.">
        <title>Draft genome sequencing and secretome analysis of fungal phytopathogen Ascochyta rabiei provides insight into the necrotrophic effector repertoire.</title>
        <authorList>
            <person name="Verma S."/>
            <person name="Gazara R.K."/>
            <person name="Nizam S."/>
            <person name="Parween S."/>
            <person name="Chattopadhyay D."/>
            <person name="Verma P.K."/>
        </authorList>
    </citation>
    <scope>NUCLEOTIDE SEQUENCE [LARGE SCALE GENOMIC DNA]</scope>
    <source>
        <strain evidence="9 10">ArDII</strain>
    </source>
</reference>
<dbReference type="InterPro" id="IPR023214">
    <property type="entry name" value="HAD_sf"/>
</dbReference>
<comment type="subcellular location">
    <subcellularLocation>
        <location evidence="1">Membrane</location>
    </subcellularLocation>
</comment>
<dbReference type="Gene3D" id="3.40.50.1000">
    <property type="entry name" value="HAD superfamily/HAD-like"/>
    <property type="match status" value="1"/>
</dbReference>
<dbReference type="SUPFAM" id="SSF81653">
    <property type="entry name" value="Calcium ATPase, transduction domain A"/>
    <property type="match status" value="1"/>
</dbReference>
<evidence type="ECO:0000256" key="5">
    <source>
        <dbReference type="ARBA" id="ARBA00023136"/>
    </source>
</evidence>
<dbReference type="PRINTS" id="PR00119">
    <property type="entry name" value="CATATPASE"/>
</dbReference>
<dbReference type="EMBL" id="JYNV01000256">
    <property type="protein sequence ID" value="KZM21144.1"/>
    <property type="molecule type" value="Genomic_DNA"/>
</dbReference>
<dbReference type="Proteomes" id="UP000076837">
    <property type="component" value="Unassembled WGS sequence"/>
</dbReference>
<feature type="region of interest" description="Disordered" evidence="6">
    <location>
        <begin position="55"/>
        <end position="85"/>
    </location>
</feature>
<dbReference type="InterPro" id="IPR023299">
    <property type="entry name" value="ATPase_P-typ_cyto_dom_N"/>
</dbReference>
<evidence type="ECO:0000256" key="7">
    <source>
        <dbReference type="SAM" id="Phobius"/>
    </source>
</evidence>
<organism evidence="9 10">
    <name type="scientific">Didymella rabiei</name>
    <name type="common">Chickpea ascochyta blight fungus</name>
    <name type="synonym">Mycosphaerella rabiei</name>
    <dbReference type="NCBI Taxonomy" id="5454"/>
    <lineage>
        <taxon>Eukaryota</taxon>
        <taxon>Fungi</taxon>
        <taxon>Dikarya</taxon>
        <taxon>Ascomycota</taxon>
        <taxon>Pezizomycotina</taxon>
        <taxon>Dothideomycetes</taxon>
        <taxon>Pleosporomycetidae</taxon>
        <taxon>Pleosporales</taxon>
        <taxon>Pleosporineae</taxon>
        <taxon>Didymellaceae</taxon>
        <taxon>Ascochyta</taxon>
    </lineage>
</organism>